<dbReference type="CDD" id="cd02440">
    <property type="entry name" value="AdoMet_MTases"/>
    <property type="match status" value="1"/>
</dbReference>
<dbReference type="Pfam" id="PF07021">
    <property type="entry name" value="MetW"/>
    <property type="match status" value="1"/>
</dbReference>
<dbReference type="EMBL" id="NOWI01000004">
    <property type="protein sequence ID" value="RFT44843.1"/>
    <property type="molecule type" value="Genomic_DNA"/>
</dbReference>
<evidence type="ECO:0000313" key="1">
    <source>
        <dbReference type="EMBL" id="RFT44843.1"/>
    </source>
</evidence>
<comment type="caution">
    <text evidence="1">The sequence shown here is derived from an EMBL/GenBank/DDBJ whole genome shotgun (WGS) entry which is preliminary data.</text>
</comment>
<dbReference type="AlphaFoldDB" id="A0A3E2DIS1"/>
<dbReference type="InterPro" id="IPR029063">
    <property type="entry name" value="SAM-dependent_MTases_sf"/>
</dbReference>
<name>A0A3E2DIS1_9ACTN</name>
<dbReference type="Gene3D" id="3.40.50.150">
    <property type="entry name" value="Vaccinia Virus protein VP39"/>
    <property type="match status" value="1"/>
</dbReference>
<reference evidence="1 2" key="1">
    <citation type="submission" date="2017-07" db="EMBL/GenBank/DDBJ databases">
        <authorList>
            <person name="Sun Z.S."/>
            <person name="Albrecht U."/>
            <person name="Echele G."/>
            <person name="Lee C.C."/>
        </authorList>
    </citation>
    <scope>NUCLEOTIDE SEQUENCE [LARGE SCALE GENOMIC DNA]</scope>
    <source>
        <strain evidence="1 2">P16-029</strain>
    </source>
</reference>
<accession>A0A3E2DIS1</accession>
<dbReference type="NCBIfam" id="TIGR02081">
    <property type="entry name" value="metW"/>
    <property type="match status" value="1"/>
</dbReference>
<dbReference type="InterPro" id="IPR010743">
    <property type="entry name" value="Methionine_synth_MetW"/>
</dbReference>
<protein>
    <submittedName>
        <fullName evidence="1">Methionine biosynthesis protein MetW</fullName>
    </submittedName>
</protein>
<organism evidence="1 2">
    <name type="scientific">Cutibacterium avidum</name>
    <dbReference type="NCBI Taxonomy" id="33010"/>
    <lineage>
        <taxon>Bacteria</taxon>
        <taxon>Bacillati</taxon>
        <taxon>Actinomycetota</taxon>
        <taxon>Actinomycetes</taxon>
        <taxon>Propionibacteriales</taxon>
        <taxon>Propionibacteriaceae</taxon>
        <taxon>Cutibacterium</taxon>
    </lineage>
</organism>
<evidence type="ECO:0000313" key="2">
    <source>
        <dbReference type="Proteomes" id="UP000259211"/>
    </source>
</evidence>
<dbReference type="SUPFAM" id="SSF53335">
    <property type="entry name" value="S-adenosyl-L-methionine-dependent methyltransferases"/>
    <property type="match status" value="1"/>
</dbReference>
<sequence>MHEGDDAVTLRPDQRIITSLVPSHSRVLDLGCGDGSLLCHLITTRDCLGTGVELDQPSLATAMSAGVPVLGMDLNEDLGEFHDDSYDVVILSQTLQAVVSPDVVLAEMARIGTLLILLVPNFVYWRNRLKIIGGRMPASHDLPYSWHDTPNQSYSGVADLEDWFAEFDLEIVERVCLDGRGRPSRVASAAPNLLAGSTIHVLRSHWAEPGTGRSHS</sequence>
<dbReference type="RefSeq" id="WP_117189102.1">
    <property type="nucleotide sequence ID" value="NZ_JAQDJS010000010.1"/>
</dbReference>
<dbReference type="Proteomes" id="UP000259211">
    <property type="component" value="Unassembled WGS sequence"/>
</dbReference>
<gene>
    <name evidence="1" type="primary">metW</name>
    <name evidence="1" type="ORF">CHT91_05075</name>
</gene>
<proteinExistence type="predicted"/>